<organism evidence="7 8">
    <name type="scientific">Candidatus Viridilinea mediisalina</name>
    <dbReference type="NCBI Taxonomy" id="2024553"/>
    <lineage>
        <taxon>Bacteria</taxon>
        <taxon>Bacillati</taxon>
        <taxon>Chloroflexota</taxon>
        <taxon>Chloroflexia</taxon>
        <taxon>Chloroflexales</taxon>
        <taxon>Chloroflexineae</taxon>
        <taxon>Oscillochloridaceae</taxon>
        <taxon>Candidatus Viridilinea</taxon>
    </lineage>
</organism>
<feature type="transmembrane region" description="Helical" evidence="5">
    <location>
        <begin position="201"/>
        <end position="228"/>
    </location>
</feature>
<evidence type="ECO:0000256" key="1">
    <source>
        <dbReference type="ARBA" id="ARBA00004141"/>
    </source>
</evidence>
<dbReference type="GO" id="GO:0016020">
    <property type="term" value="C:membrane"/>
    <property type="evidence" value="ECO:0007669"/>
    <property type="project" value="UniProtKB-SubCell"/>
</dbReference>
<dbReference type="PANTHER" id="PTHR37422">
    <property type="entry name" value="TEICHURONIC ACID BIOSYNTHESIS PROTEIN TUAE"/>
    <property type="match status" value="1"/>
</dbReference>
<feature type="transmembrane region" description="Helical" evidence="5">
    <location>
        <begin position="413"/>
        <end position="432"/>
    </location>
</feature>
<name>A0A2A6RDU6_9CHLR</name>
<protein>
    <recommendedName>
        <fullName evidence="6">O-antigen ligase-related domain-containing protein</fullName>
    </recommendedName>
</protein>
<keyword evidence="2 5" id="KW-0812">Transmembrane</keyword>
<gene>
    <name evidence="7" type="ORF">CJ255_20010</name>
</gene>
<feature type="transmembrane region" description="Helical" evidence="5">
    <location>
        <begin position="170"/>
        <end position="189"/>
    </location>
</feature>
<keyword evidence="3 5" id="KW-1133">Transmembrane helix</keyword>
<feature type="transmembrane region" description="Helical" evidence="5">
    <location>
        <begin position="73"/>
        <end position="90"/>
    </location>
</feature>
<feature type="transmembrane region" description="Helical" evidence="5">
    <location>
        <begin position="143"/>
        <end position="164"/>
    </location>
</feature>
<evidence type="ECO:0000256" key="5">
    <source>
        <dbReference type="SAM" id="Phobius"/>
    </source>
</evidence>
<comment type="subcellular location">
    <subcellularLocation>
        <location evidence="1">Membrane</location>
        <topology evidence="1">Multi-pass membrane protein</topology>
    </subcellularLocation>
</comment>
<dbReference type="PANTHER" id="PTHR37422:SF13">
    <property type="entry name" value="LIPOPOLYSACCHARIDE BIOSYNTHESIS PROTEIN PA4999-RELATED"/>
    <property type="match status" value="1"/>
</dbReference>
<dbReference type="EMBL" id="NQWI01000162">
    <property type="protein sequence ID" value="PDW00932.1"/>
    <property type="molecule type" value="Genomic_DNA"/>
</dbReference>
<dbReference type="AlphaFoldDB" id="A0A2A6RDU6"/>
<evidence type="ECO:0000256" key="4">
    <source>
        <dbReference type="ARBA" id="ARBA00023136"/>
    </source>
</evidence>
<evidence type="ECO:0000313" key="7">
    <source>
        <dbReference type="EMBL" id="PDW00932.1"/>
    </source>
</evidence>
<feature type="transmembrane region" description="Helical" evidence="5">
    <location>
        <begin position="444"/>
        <end position="464"/>
    </location>
</feature>
<sequence>MYDASIEPSVTSVEEQQRRAWLKNGFFLLWAFGFIAIMALVGMRNGPQITLVAWLIFFGVLFAIFYNPRYGVYCLLGFTLVSDIAMLYWYPFVKNFSSEESIFFVSNALIFNPVELCIVLTAVSWLARMWFVERKLEFTTGPLFWPVLVFIIFITLGLAVGIVRGGNLNIALWETRAIYCLPALLFFVTNLIKTKEQLITLFWCAIIALFVKSIAASIYVATVLNFAIGSVDRIAEHAMSIQFNSIIVLTVATLLFKGPMSWRIVLPLMVPTLMLGILGNNRRSGFIALGLALFFVMLILYFDNRKLFAIITPPLAVFCIVYLAVFWNSSGPVSLPVNAVRSVLGQANERDASSNLYRELENANTMFTIQQAPLTGVGFGRKFYIIAPMADISFFVFWEYITHNSMLWIWMKAGVGAFLAMIYMISWSLMMGARVIRTMPNGELRTIAVGATMYILMHFVFGYVDMCWDTASMVYIGSVMGMINILPQIAAQPAATEG</sequence>
<keyword evidence="4 5" id="KW-0472">Membrane</keyword>
<evidence type="ECO:0000313" key="8">
    <source>
        <dbReference type="Proteomes" id="UP000220527"/>
    </source>
</evidence>
<dbReference type="Proteomes" id="UP000220527">
    <property type="component" value="Unassembled WGS sequence"/>
</dbReference>
<feature type="transmembrane region" description="Helical" evidence="5">
    <location>
        <begin position="110"/>
        <end position="131"/>
    </location>
</feature>
<reference evidence="8" key="1">
    <citation type="submission" date="2017-08" db="EMBL/GenBank/DDBJ databases">
        <authorList>
            <person name="Grouzdev D.S."/>
            <person name="Gaisin V.A."/>
            <person name="Rysina M.S."/>
            <person name="Gorlenko V.M."/>
        </authorList>
    </citation>
    <scope>NUCLEOTIDE SEQUENCE [LARGE SCALE GENOMIC DNA]</scope>
    <source>
        <strain evidence="8">Kir15-3F</strain>
    </source>
</reference>
<feature type="transmembrane region" description="Helical" evidence="5">
    <location>
        <begin position="285"/>
        <end position="302"/>
    </location>
</feature>
<proteinExistence type="predicted"/>
<feature type="transmembrane region" description="Helical" evidence="5">
    <location>
        <begin position="26"/>
        <end position="43"/>
    </location>
</feature>
<dbReference type="InterPro" id="IPR051533">
    <property type="entry name" value="WaaL-like"/>
</dbReference>
<feature type="transmembrane region" description="Helical" evidence="5">
    <location>
        <begin position="234"/>
        <end position="255"/>
    </location>
</feature>
<feature type="transmembrane region" description="Helical" evidence="5">
    <location>
        <begin position="383"/>
        <end position="401"/>
    </location>
</feature>
<keyword evidence="8" id="KW-1185">Reference proteome</keyword>
<feature type="transmembrane region" description="Helical" evidence="5">
    <location>
        <begin position="49"/>
        <end position="66"/>
    </location>
</feature>
<feature type="transmembrane region" description="Helical" evidence="5">
    <location>
        <begin position="262"/>
        <end position="279"/>
    </location>
</feature>
<dbReference type="InterPro" id="IPR007016">
    <property type="entry name" value="O-antigen_ligase-rel_domated"/>
</dbReference>
<comment type="caution">
    <text evidence="7">The sequence shown here is derived from an EMBL/GenBank/DDBJ whole genome shotgun (WGS) entry which is preliminary data.</text>
</comment>
<dbReference type="Pfam" id="PF04932">
    <property type="entry name" value="Wzy_C"/>
    <property type="match status" value="1"/>
</dbReference>
<feature type="domain" description="O-antigen ligase-related" evidence="6">
    <location>
        <begin position="273"/>
        <end position="421"/>
    </location>
</feature>
<accession>A0A2A6RDU6</accession>
<feature type="transmembrane region" description="Helical" evidence="5">
    <location>
        <begin position="307"/>
        <end position="327"/>
    </location>
</feature>
<dbReference type="OrthoDB" id="141174at2"/>
<evidence type="ECO:0000256" key="2">
    <source>
        <dbReference type="ARBA" id="ARBA00022692"/>
    </source>
</evidence>
<evidence type="ECO:0000259" key="6">
    <source>
        <dbReference type="Pfam" id="PF04932"/>
    </source>
</evidence>
<evidence type="ECO:0000256" key="3">
    <source>
        <dbReference type="ARBA" id="ARBA00022989"/>
    </source>
</evidence>